<evidence type="ECO:0000256" key="1">
    <source>
        <dbReference type="ARBA" id="ARBA00004123"/>
    </source>
</evidence>
<proteinExistence type="predicted"/>
<gene>
    <name evidence="3" type="ORF">E2C01_051983</name>
</gene>
<comment type="caution">
    <text evidence="3">The sequence shown here is derived from an EMBL/GenBank/DDBJ whole genome shotgun (WGS) entry which is preliminary data.</text>
</comment>
<name>A0A5B7GD87_PORTR</name>
<organism evidence="3 4">
    <name type="scientific">Portunus trituberculatus</name>
    <name type="common">Swimming crab</name>
    <name type="synonym">Neptunus trituberculatus</name>
    <dbReference type="NCBI Taxonomy" id="210409"/>
    <lineage>
        <taxon>Eukaryota</taxon>
        <taxon>Metazoa</taxon>
        <taxon>Ecdysozoa</taxon>
        <taxon>Arthropoda</taxon>
        <taxon>Crustacea</taxon>
        <taxon>Multicrustacea</taxon>
        <taxon>Malacostraca</taxon>
        <taxon>Eumalacostraca</taxon>
        <taxon>Eucarida</taxon>
        <taxon>Decapoda</taxon>
        <taxon>Pleocyemata</taxon>
        <taxon>Brachyura</taxon>
        <taxon>Eubrachyura</taxon>
        <taxon>Portunoidea</taxon>
        <taxon>Portunidae</taxon>
        <taxon>Portuninae</taxon>
        <taxon>Portunus</taxon>
    </lineage>
</organism>
<dbReference type="InterPro" id="IPR007889">
    <property type="entry name" value="HTH_Psq"/>
</dbReference>
<dbReference type="Proteomes" id="UP000324222">
    <property type="component" value="Unassembled WGS sequence"/>
</dbReference>
<comment type="subcellular location">
    <subcellularLocation>
        <location evidence="1">Nucleus</location>
    </subcellularLocation>
</comment>
<dbReference type="Gene3D" id="1.10.10.60">
    <property type="entry name" value="Homeodomain-like"/>
    <property type="match status" value="1"/>
</dbReference>
<evidence type="ECO:0000313" key="4">
    <source>
        <dbReference type="Proteomes" id="UP000324222"/>
    </source>
</evidence>
<dbReference type="AlphaFoldDB" id="A0A5B7GD87"/>
<dbReference type="SUPFAM" id="SSF46689">
    <property type="entry name" value="Homeodomain-like"/>
    <property type="match status" value="1"/>
</dbReference>
<dbReference type="Pfam" id="PF04218">
    <property type="entry name" value="CENP-B_N"/>
    <property type="match status" value="1"/>
</dbReference>
<dbReference type="EMBL" id="VSRR010015259">
    <property type="protein sequence ID" value="MPC57991.1"/>
    <property type="molecule type" value="Genomic_DNA"/>
</dbReference>
<protein>
    <recommendedName>
        <fullName evidence="2">HTH psq-type domain-containing protein</fullName>
    </recommendedName>
</protein>
<dbReference type="InterPro" id="IPR009057">
    <property type="entry name" value="Homeodomain-like_sf"/>
</dbReference>
<evidence type="ECO:0000313" key="3">
    <source>
        <dbReference type="EMBL" id="MPC57991.1"/>
    </source>
</evidence>
<keyword evidence="4" id="KW-1185">Reference proteome</keyword>
<feature type="domain" description="HTH psq-type" evidence="2">
    <location>
        <begin position="89"/>
        <end position="132"/>
    </location>
</feature>
<reference evidence="3 4" key="1">
    <citation type="submission" date="2019-05" db="EMBL/GenBank/DDBJ databases">
        <title>Another draft genome of Portunus trituberculatus and its Hox gene families provides insights of decapod evolution.</title>
        <authorList>
            <person name="Jeong J.-H."/>
            <person name="Song I."/>
            <person name="Kim S."/>
            <person name="Choi T."/>
            <person name="Kim D."/>
            <person name="Ryu S."/>
            <person name="Kim W."/>
        </authorList>
    </citation>
    <scope>NUCLEOTIDE SEQUENCE [LARGE SCALE GENOMIC DNA]</scope>
    <source>
        <tissue evidence="3">Muscle</tissue>
    </source>
</reference>
<accession>A0A5B7GD87</accession>
<sequence>MTQIVSNSAVKQQIAMTLLMAPSQPSQFLEMQPRRITQADRLLNTPAPLVDKTRTTHSPFKTITASAAARLPFLNMPPKHPAMLHSITKKKRKSLTLEVKLDIIHRHEKGEKTNSIARHHGLTPSTASTIFKPRLWLCGEMPPVHDRGPIFDESQN</sequence>
<dbReference type="GO" id="GO:0005634">
    <property type="term" value="C:nucleus"/>
    <property type="evidence" value="ECO:0007669"/>
    <property type="project" value="UniProtKB-SubCell"/>
</dbReference>
<evidence type="ECO:0000259" key="2">
    <source>
        <dbReference type="Pfam" id="PF04218"/>
    </source>
</evidence>
<dbReference type="GO" id="GO:0003677">
    <property type="term" value="F:DNA binding"/>
    <property type="evidence" value="ECO:0007669"/>
    <property type="project" value="InterPro"/>
</dbReference>